<reference evidence="2" key="1">
    <citation type="submission" date="2014-04" db="EMBL/GenBank/DDBJ databases">
        <title>Evolutionary Origins and Diversification of the Mycorrhizal Mutualists.</title>
        <authorList>
            <consortium name="DOE Joint Genome Institute"/>
            <consortium name="Mycorrhizal Genomics Consortium"/>
            <person name="Kohler A."/>
            <person name="Kuo A."/>
            <person name="Nagy L.G."/>
            <person name="Floudas D."/>
            <person name="Copeland A."/>
            <person name="Barry K.W."/>
            <person name="Cichocki N."/>
            <person name="Veneault-Fourrey C."/>
            <person name="LaButti K."/>
            <person name="Lindquist E.A."/>
            <person name="Lipzen A."/>
            <person name="Lundell T."/>
            <person name="Morin E."/>
            <person name="Murat C."/>
            <person name="Riley R."/>
            <person name="Ohm R."/>
            <person name="Sun H."/>
            <person name="Tunlid A."/>
            <person name="Henrissat B."/>
            <person name="Grigoriev I.V."/>
            <person name="Hibbett D.S."/>
            <person name="Martin F."/>
        </authorList>
    </citation>
    <scope>NUCLEOTIDE SEQUENCE [LARGE SCALE GENOMIC DNA]</scope>
    <source>
        <strain evidence="2">FD-334 SS-4</strain>
    </source>
</reference>
<name>A0A0D2P9D9_HYPSF</name>
<protein>
    <submittedName>
        <fullName evidence="1">Uncharacterized protein</fullName>
    </submittedName>
</protein>
<keyword evidence="2" id="KW-1185">Reference proteome</keyword>
<evidence type="ECO:0000313" key="1">
    <source>
        <dbReference type="EMBL" id="KJA16980.1"/>
    </source>
</evidence>
<organism evidence="1 2">
    <name type="scientific">Hypholoma sublateritium (strain FD-334 SS-4)</name>
    <dbReference type="NCBI Taxonomy" id="945553"/>
    <lineage>
        <taxon>Eukaryota</taxon>
        <taxon>Fungi</taxon>
        <taxon>Dikarya</taxon>
        <taxon>Basidiomycota</taxon>
        <taxon>Agaricomycotina</taxon>
        <taxon>Agaricomycetes</taxon>
        <taxon>Agaricomycetidae</taxon>
        <taxon>Agaricales</taxon>
        <taxon>Agaricineae</taxon>
        <taxon>Strophariaceae</taxon>
        <taxon>Hypholoma</taxon>
    </lineage>
</organism>
<accession>A0A0D2P9D9</accession>
<dbReference type="EMBL" id="KN817611">
    <property type="protein sequence ID" value="KJA16980.1"/>
    <property type="molecule type" value="Genomic_DNA"/>
</dbReference>
<proteinExistence type="predicted"/>
<sequence>MGSAAVPPRLSRGLVSIPQQSAPNSTITHPLNVEYARFVYVHFCPSSLCAASALSRRRSSPHASSSVRRCRLDVSSHIQTACEAALGMGSVLTSRSELLGDSRRPVVLSRLPHPAPCAPHSPLFAAPTRSPIYMCLQRVAARRAQNPLCLCPHAAYVRHVPRGGHVPVHVSSGRRLISPRAPSFSIFHSLRVARPRAARRRFIPASTVLI</sequence>
<evidence type="ECO:0000313" key="2">
    <source>
        <dbReference type="Proteomes" id="UP000054270"/>
    </source>
</evidence>
<dbReference type="Proteomes" id="UP000054270">
    <property type="component" value="Unassembled WGS sequence"/>
</dbReference>
<dbReference type="AlphaFoldDB" id="A0A0D2P9D9"/>
<gene>
    <name evidence="1" type="ORF">HYPSUDRAFT_1045566</name>
</gene>